<proteinExistence type="predicted"/>
<accession>A0A139NXP8</accession>
<feature type="transmembrane region" description="Helical" evidence="1">
    <location>
        <begin position="109"/>
        <end position="127"/>
    </location>
</feature>
<dbReference type="RefSeq" id="WP_061419845.1">
    <property type="nucleotide sequence ID" value="NZ_KQ969339.1"/>
</dbReference>
<feature type="transmembrane region" description="Helical" evidence="1">
    <location>
        <begin position="37"/>
        <end position="57"/>
    </location>
</feature>
<reference evidence="2 3" key="1">
    <citation type="submission" date="2016-01" db="EMBL/GenBank/DDBJ databases">
        <title>Highly variable Streptococcus oralis are common among viridans streptococci isolated from primates.</title>
        <authorList>
            <person name="Denapaite D."/>
            <person name="Rieger M."/>
            <person name="Koendgen S."/>
            <person name="Brueckner R."/>
            <person name="Ochigava I."/>
            <person name="Kappeler P."/>
            <person name="Maetz-Rensing K."/>
            <person name="Leendertz F."/>
            <person name="Hakenbeck R."/>
        </authorList>
    </citation>
    <scope>NUCLEOTIDE SEQUENCE [LARGE SCALE GENOMIC DNA]</scope>
    <source>
        <strain evidence="2 3">DD14</strain>
    </source>
</reference>
<comment type="caution">
    <text evidence="2">The sequence shown here is derived from an EMBL/GenBank/DDBJ whole genome shotgun (WGS) entry which is preliminary data.</text>
</comment>
<dbReference type="Proteomes" id="UP000070497">
    <property type="component" value="Unassembled WGS sequence"/>
</dbReference>
<feature type="transmembrane region" description="Helical" evidence="1">
    <location>
        <begin position="157"/>
        <end position="179"/>
    </location>
</feature>
<protein>
    <submittedName>
        <fullName evidence="2">Uncharacterized protein</fullName>
    </submittedName>
</protein>
<keyword evidence="1" id="KW-1133">Transmembrane helix</keyword>
<dbReference type="AlphaFoldDB" id="A0A139NXP8"/>
<organism evidence="2 3">
    <name type="scientific">Streptococcus oralis</name>
    <dbReference type="NCBI Taxonomy" id="1303"/>
    <lineage>
        <taxon>Bacteria</taxon>
        <taxon>Bacillati</taxon>
        <taxon>Bacillota</taxon>
        <taxon>Bacilli</taxon>
        <taxon>Lactobacillales</taxon>
        <taxon>Streptococcaceae</taxon>
        <taxon>Streptococcus</taxon>
    </lineage>
</organism>
<dbReference type="PATRIC" id="fig|1303.77.peg.1638"/>
<feature type="transmembrane region" description="Helical" evidence="1">
    <location>
        <begin position="239"/>
        <end position="261"/>
    </location>
</feature>
<keyword evidence="1" id="KW-0472">Membrane</keyword>
<evidence type="ECO:0000313" key="2">
    <source>
        <dbReference type="EMBL" id="KXT80484.1"/>
    </source>
</evidence>
<feature type="transmembrane region" description="Helical" evidence="1">
    <location>
        <begin position="134"/>
        <end position="151"/>
    </location>
</feature>
<evidence type="ECO:0000313" key="3">
    <source>
        <dbReference type="Proteomes" id="UP000070497"/>
    </source>
</evidence>
<dbReference type="EMBL" id="LQRI01000190">
    <property type="protein sequence ID" value="KXT80484.1"/>
    <property type="molecule type" value="Genomic_DNA"/>
</dbReference>
<feature type="transmembrane region" description="Helical" evidence="1">
    <location>
        <begin position="200"/>
        <end position="219"/>
    </location>
</feature>
<name>A0A139NXP8_STROR</name>
<keyword evidence="1" id="KW-0812">Transmembrane</keyword>
<feature type="transmembrane region" description="Helical" evidence="1">
    <location>
        <begin position="12"/>
        <end position="31"/>
    </location>
</feature>
<sequence length="303" mass="35887">MKKFFTELVKDIFWRHILSFAGIIFIIYSIREANYPIIKYLLLLVMVMLSMSYFALSNYYKLDRKNDEDKLALAIRSIVFRFLWIVLLVWIQILLSSFNINLDEQFKEIYFLLLAYSLIFSLLAIMIGVKVRTLLVLMIVFLPILLLLGAFDIKWWALVTGFITLWNFINSEDFLMYLRGGKKIENVPKELKYKWSINKFVIYIFTFLFYFSLIISSFFEKKSPCSFEDYLSNGATRVYSMLFLVVSVIILFSILFGYYYLLNHKKEEGRVAKFLLNIGKRMGLNKFNSTIKLYVKAKKGELK</sequence>
<gene>
    <name evidence="2" type="ORF">SORDD14_01473</name>
</gene>
<evidence type="ECO:0000256" key="1">
    <source>
        <dbReference type="SAM" id="Phobius"/>
    </source>
</evidence>
<feature type="transmembrane region" description="Helical" evidence="1">
    <location>
        <begin position="78"/>
        <end position="97"/>
    </location>
</feature>